<keyword evidence="2" id="KW-0805">Transcription regulation</keyword>
<evidence type="ECO:0000313" key="6">
    <source>
        <dbReference type="EMBL" id="CAH0537740.1"/>
    </source>
</evidence>
<evidence type="ECO:0000256" key="3">
    <source>
        <dbReference type="ARBA" id="ARBA00023125"/>
    </source>
</evidence>
<accession>A0ABN8E5W1</accession>
<name>A0ABN8E5W1_9VIBR</name>
<evidence type="ECO:0000256" key="1">
    <source>
        <dbReference type="ARBA" id="ARBA00009437"/>
    </source>
</evidence>
<dbReference type="Gene3D" id="3.40.190.290">
    <property type="match status" value="1"/>
</dbReference>
<dbReference type="SUPFAM" id="SSF53850">
    <property type="entry name" value="Periplasmic binding protein-like II"/>
    <property type="match status" value="1"/>
</dbReference>
<evidence type="ECO:0000256" key="2">
    <source>
        <dbReference type="ARBA" id="ARBA00023015"/>
    </source>
</evidence>
<organism evidence="6 7">
    <name type="scientific">Vibrio marisflavi CECT 7928</name>
    <dbReference type="NCBI Taxonomy" id="634439"/>
    <lineage>
        <taxon>Bacteria</taxon>
        <taxon>Pseudomonadati</taxon>
        <taxon>Pseudomonadota</taxon>
        <taxon>Gammaproteobacteria</taxon>
        <taxon>Vibrionales</taxon>
        <taxon>Vibrionaceae</taxon>
        <taxon>Vibrio</taxon>
    </lineage>
</organism>
<dbReference type="PANTHER" id="PTHR30537:SF5">
    <property type="entry name" value="HTH-TYPE TRANSCRIPTIONAL ACTIVATOR TTDR-RELATED"/>
    <property type="match status" value="1"/>
</dbReference>
<protein>
    <submittedName>
        <fullName evidence="6">HTH-type transcriptional regulator CysL</fullName>
    </submittedName>
</protein>
<dbReference type="InterPro" id="IPR058163">
    <property type="entry name" value="LysR-type_TF_proteobact-type"/>
</dbReference>
<dbReference type="Gene3D" id="1.10.10.10">
    <property type="entry name" value="Winged helix-like DNA-binding domain superfamily/Winged helix DNA-binding domain"/>
    <property type="match status" value="1"/>
</dbReference>
<dbReference type="PANTHER" id="PTHR30537">
    <property type="entry name" value="HTH-TYPE TRANSCRIPTIONAL REGULATOR"/>
    <property type="match status" value="1"/>
</dbReference>
<proteinExistence type="inferred from homology"/>
<evidence type="ECO:0000259" key="5">
    <source>
        <dbReference type="PROSITE" id="PS50931"/>
    </source>
</evidence>
<dbReference type="InterPro" id="IPR005119">
    <property type="entry name" value="LysR_subst-bd"/>
</dbReference>
<dbReference type="Pfam" id="PF00126">
    <property type="entry name" value="HTH_1"/>
    <property type="match status" value="1"/>
</dbReference>
<dbReference type="InterPro" id="IPR036388">
    <property type="entry name" value="WH-like_DNA-bd_sf"/>
</dbReference>
<dbReference type="EMBL" id="CAKLDM010000001">
    <property type="protein sequence ID" value="CAH0537740.1"/>
    <property type="molecule type" value="Genomic_DNA"/>
</dbReference>
<keyword evidence="4" id="KW-0804">Transcription</keyword>
<dbReference type="PROSITE" id="PS50931">
    <property type="entry name" value="HTH_LYSR"/>
    <property type="match status" value="1"/>
</dbReference>
<gene>
    <name evidence="6" type="primary">cysL_2</name>
    <name evidence="6" type="ORF">VMF7928_01292</name>
</gene>
<comment type="similarity">
    <text evidence="1">Belongs to the LysR transcriptional regulatory family.</text>
</comment>
<dbReference type="SUPFAM" id="SSF46785">
    <property type="entry name" value="Winged helix' DNA-binding domain"/>
    <property type="match status" value="1"/>
</dbReference>
<evidence type="ECO:0000313" key="7">
    <source>
        <dbReference type="Proteomes" id="UP000838748"/>
    </source>
</evidence>
<dbReference type="InterPro" id="IPR000847">
    <property type="entry name" value="LysR_HTH_N"/>
</dbReference>
<keyword evidence="3" id="KW-0238">DNA-binding</keyword>
<dbReference type="RefSeq" id="WP_237360634.1">
    <property type="nucleotide sequence ID" value="NZ_CAKLDM010000001.1"/>
</dbReference>
<feature type="domain" description="HTH lysR-type" evidence="5">
    <location>
        <begin position="2"/>
        <end position="59"/>
    </location>
</feature>
<comment type="caution">
    <text evidence="6">The sequence shown here is derived from an EMBL/GenBank/DDBJ whole genome shotgun (WGS) entry which is preliminary data.</text>
</comment>
<keyword evidence="7" id="KW-1185">Reference proteome</keyword>
<reference evidence="6" key="1">
    <citation type="submission" date="2021-11" db="EMBL/GenBank/DDBJ databases">
        <authorList>
            <person name="Rodrigo-Torres L."/>
            <person name="Arahal R. D."/>
            <person name="Lucena T."/>
        </authorList>
    </citation>
    <scope>NUCLEOTIDE SEQUENCE</scope>
    <source>
        <strain evidence="6">CECT 7928</strain>
    </source>
</reference>
<dbReference type="Proteomes" id="UP000838748">
    <property type="component" value="Unassembled WGS sequence"/>
</dbReference>
<dbReference type="Pfam" id="PF03466">
    <property type="entry name" value="LysR_substrate"/>
    <property type="match status" value="1"/>
</dbReference>
<evidence type="ECO:0000256" key="4">
    <source>
        <dbReference type="ARBA" id="ARBA00023163"/>
    </source>
</evidence>
<dbReference type="InterPro" id="IPR036390">
    <property type="entry name" value="WH_DNA-bd_sf"/>
</dbReference>
<sequence length="301" mass="33970">MLSIESLPYLISVVECGGFSAAADQLNCATSTVSRHIQQLEKDLNSPLFTRHTRKLALTEEGRIVYERGLEICSQIDLMESAVFNRHQEISGLVKISAPHWISENYIAPCMAKLHQMWPKLHISTTFEAGYVDPYLAEHDIYICVTKPKDSSLIMRPLNYPEFWCVASPEYLQGKPPITSPKDLQNHDILGLKRSNKHATWSFDHRDGGETETYNTSDAWFTYVSTSVGHKVCVSGGGVCVIPKAQAEYDVRQGNLRRLLVQYSCSTLDENQNSYIVYTKESSQSPRTKAVIEHLLNNINN</sequence>